<evidence type="ECO:0000313" key="2">
    <source>
        <dbReference type="Proteomes" id="UP001140234"/>
    </source>
</evidence>
<reference evidence="1" key="1">
    <citation type="submission" date="2022-07" db="EMBL/GenBank/DDBJ databases">
        <title>Phylogenomic reconstructions and comparative analyses of Kickxellomycotina fungi.</title>
        <authorList>
            <person name="Reynolds N.K."/>
            <person name="Stajich J.E."/>
            <person name="Barry K."/>
            <person name="Grigoriev I.V."/>
            <person name="Crous P."/>
            <person name="Smith M.E."/>
        </authorList>
    </citation>
    <scope>NUCLEOTIDE SEQUENCE</scope>
    <source>
        <strain evidence="1">CBS 109366</strain>
    </source>
</reference>
<keyword evidence="2" id="KW-1185">Reference proteome</keyword>
<dbReference type="EMBL" id="JANBUJ010002243">
    <property type="protein sequence ID" value="KAJ2764735.1"/>
    <property type="molecule type" value="Genomic_DNA"/>
</dbReference>
<organism evidence="1 2">
    <name type="scientific">Coemansia nantahalensis</name>
    <dbReference type="NCBI Taxonomy" id="2789366"/>
    <lineage>
        <taxon>Eukaryota</taxon>
        <taxon>Fungi</taxon>
        <taxon>Fungi incertae sedis</taxon>
        <taxon>Zoopagomycota</taxon>
        <taxon>Kickxellomycotina</taxon>
        <taxon>Kickxellomycetes</taxon>
        <taxon>Kickxellales</taxon>
        <taxon>Kickxellaceae</taxon>
        <taxon>Coemansia</taxon>
    </lineage>
</organism>
<protein>
    <submittedName>
        <fullName evidence="1">Uncharacterized protein</fullName>
    </submittedName>
</protein>
<comment type="caution">
    <text evidence="1">The sequence shown here is derived from an EMBL/GenBank/DDBJ whole genome shotgun (WGS) entry which is preliminary data.</text>
</comment>
<accession>A0ACC1JPI4</accession>
<proteinExistence type="predicted"/>
<dbReference type="Proteomes" id="UP001140234">
    <property type="component" value="Unassembled WGS sequence"/>
</dbReference>
<name>A0ACC1JPI4_9FUNG</name>
<sequence>MGTLAYRDCRLKTASVICLYYLYCTRVASAMYYDFTPEEQQRVEMAAFFGIQVDPLGHADLAALIGYSLVLCFGFVATAYTWLNRHYAPLKAKNIPLMTGIYLHSVFFFLGDLTLCGIVHVRGPFFGDCMLMLVWFRSMFGNFALGSLLTIRSFKLYRIFCRNKPMHGFRRSYPYLLFLSLILIVGMITTLVPRSLTMTYLDGVEFCIVNQNLITAFCILLWCIWSVYMVMVWLLRNVRSSFNEFMEMAISLLMLVICTIFNQVILNYMPRLPTSLRWRLALLTVDQITGNFIWWLIMFKPIFNCIFRHDKYLAEWKHKMTMDGLRSQYGMGGGEAEMSVNSNTLVYGHSDGEKSIKPEPSYTESTRQAVDRLAAYSGTRPARLSTADDGWCMSSRGAPGASGSFEIARPDTAGGPNYERRRSEPFADMRSIQCTAPEGAVSHGRLPTYRMLLHQPAQPGESSRGPAGSSSGAQCILEEDGLPARSGAAMADAGFNRGSLDHYAHHHQRPTAQAAECHRWQRSDTDLSLSSSGFSGGRRLL</sequence>
<gene>
    <name evidence="1" type="ORF">IWQ57_005052</name>
</gene>
<evidence type="ECO:0000313" key="1">
    <source>
        <dbReference type="EMBL" id="KAJ2764735.1"/>
    </source>
</evidence>